<dbReference type="EC" id="2.7.13.3" evidence="3"/>
<keyword evidence="10 18" id="KW-0418">Kinase</keyword>
<protein>
    <recommendedName>
        <fullName evidence="3">histidine kinase</fullName>
        <ecNumber evidence="3">2.7.13.3</ecNumber>
    </recommendedName>
</protein>
<evidence type="ECO:0000256" key="11">
    <source>
        <dbReference type="ARBA" id="ARBA00022840"/>
    </source>
</evidence>
<evidence type="ECO:0000256" key="15">
    <source>
        <dbReference type="SAM" id="Phobius"/>
    </source>
</evidence>
<dbReference type="Proteomes" id="UP000323300">
    <property type="component" value="Unassembled WGS sequence"/>
</dbReference>
<dbReference type="SUPFAM" id="SSF47384">
    <property type="entry name" value="Homodimeric domain of signal transducing histidine kinase"/>
    <property type="match status" value="1"/>
</dbReference>
<dbReference type="InterPro" id="IPR003661">
    <property type="entry name" value="HisK_dim/P_dom"/>
</dbReference>
<keyword evidence="8 15" id="KW-0812">Transmembrane</keyword>
<evidence type="ECO:0000313" key="19">
    <source>
        <dbReference type="Proteomes" id="UP000323300"/>
    </source>
</evidence>
<keyword evidence="5" id="KW-0997">Cell inner membrane</keyword>
<dbReference type="InterPro" id="IPR050980">
    <property type="entry name" value="2C_sensor_his_kinase"/>
</dbReference>
<dbReference type="SUPFAM" id="SSF55874">
    <property type="entry name" value="ATPase domain of HSP90 chaperone/DNA topoisomerase II/histidine kinase"/>
    <property type="match status" value="1"/>
</dbReference>
<comment type="subcellular location">
    <subcellularLocation>
        <location evidence="2">Cell inner membrane</location>
        <topology evidence="2">Multi-pass membrane protein</topology>
    </subcellularLocation>
</comment>
<evidence type="ECO:0000256" key="8">
    <source>
        <dbReference type="ARBA" id="ARBA00022692"/>
    </source>
</evidence>
<keyword evidence="19" id="KW-1185">Reference proteome</keyword>
<evidence type="ECO:0000256" key="6">
    <source>
        <dbReference type="ARBA" id="ARBA00022553"/>
    </source>
</evidence>
<dbReference type="Gene3D" id="3.30.565.10">
    <property type="entry name" value="Histidine kinase-like ATPase, C-terminal domain"/>
    <property type="match status" value="1"/>
</dbReference>
<dbReference type="EMBL" id="FOSL01000006">
    <property type="protein sequence ID" value="SFK41597.1"/>
    <property type="molecule type" value="Genomic_DNA"/>
</dbReference>
<organism evidence="18 19">
    <name type="scientific">Neomesorhizobium albiziae</name>
    <dbReference type="NCBI Taxonomy" id="335020"/>
    <lineage>
        <taxon>Bacteria</taxon>
        <taxon>Pseudomonadati</taxon>
        <taxon>Pseudomonadota</taxon>
        <taxon>Alphaproteobacteria</taxon>
        <taxon>Hyphomicrobiales</taxon>
        <taxon>Phyllobacteriaceae</taxon>
        <taxon>Neomesorhizobium</taxon>
    </lineage>
</organism>
<dbReference type="PANTHER" id="PTHR44936:SF5">
    <property type="entry name" value="SENSOR HISTIDINE KINASE ENVZ"/>
    <property type="match status" value="1"/>
</dbReference>
<proteinExistence type="predicted"/>
<feature type="transmembrane region" description="Helical" evidence="15">
    <location>
        <begin position="69"/>
        <end position="93"/>
    </location>
</feature>
<evidence type="ECO:0000256" key="10">
    <source>
        <dbReference type="ARBA" id="ARBA00022777"/>
    </source>
</evidence>
<dbReference type="InterPro" id="IPR003594">
    <property type="entry name" value="HATPase_dom"/>
</dbReference>
<dbReference type="InterPro" id="IPR004358">
    <property type="entry name" value="Sig_transdc_His_kin-like_C"/>
</dbReference>
<dbReference type="SMART" id="SM00387">
    <property type="entry name" value="HATPase_c"/>
    <property type="match status" value="1"/>
</dbReference>
<accession>A0A1I3ZC21</accession>
<dbReference type="InterPro" id="IPR005467">
    <property type="entry name" value="His_kinase_dom"/>
</dbReference>
<keyword evidence="6" id="KW-0597">Phosphoprotein</keyword>
<evidence type="ECO:0000256" key="1">
    <source>
        <dbReference type="ARBA" id="ARBA00000085"/>
    </source>
</evidence>
<keyword evidence="11" id="KW-0067">ATP-binding</keyword>
<evidence type="ECO:0000256" key="9">
    <source>
        <dbReference type="ARBA" id="ARBA00022741"/>
    </source>
</evidence>
<keyword evidence="4" id="KW-1003">Cell membrane</keyword>
<dbReference type="PRINTS" id="PR00344">
    <property type="entry name" value="BCTRLSENSOR"/>
</dbReference>
<dbReference type="Gene3D" id="1.10.287.130">
    <property type="match status" value="1"/>
</dbReference>
<comment type="catalytic activity">
    <reaction evidence="1">
        <text>ATP + protein L-histidine = ADP + protein N-phospho-L-histidine.</text>
        <dbReference type="EC" id="2.7.13.3"/>
    </reaction>
</comment>
<gene>
    <name evidence="18" type="ORF">SAMN04488498_10685</name>
</gene>
<evidence type="ECO:0000256" key="7">
    <source>
        <dbReference type="ARBA" id="ARBA00022679"/>
    </source>
</evidence>
<dbReference type="PROSITE" id="PS50885">
    <property type="entry name" value="HAMP"/>
    <property type="match status" value="1"/>
</dbReference>
<dbReference type="AlphaFoldDB" id="A0A1I3ZC21"/>
<keyword evidence="7" id="KW-0808">Transferase</keyword>
<evidence type="ECO:0000256" key="5">
    <source>
        <dbReference type="ARBA" id="ARBA00022519"/>
    </source>
</evidence>
<evidence type="ECO:0000256" key="12">
    <source>
        <dbReference type="ARBA" id="ARBA00022989"/>
    </source>
</evidence>
<dbReference type="GO" id="GO:0005886">
    <property type="term" value="C:plasma membrane"/>
    <property type="evidence" value="ECO:0007669"/>
    <property type="project" value="UniProtKB-SubCell"/>
</dbReference>
<evidence type="ECO:0000256" key="2">
    <source>
        <dbReference type="ARBA" id="ARBA00004429"/>
    </source>
</evidence>
<dbReference type="PROSITE" id="PS50109">
    <property type="entry name" value="HIS_KIN"/>
    <property type="match status" value="1"/>
</dbReference>
<dbReference type="GO" id="GO:0000155">
    <property type="term" value="F:phosphorelay sensor kinase activity"/>
    <property type="evidence" value="ECO:0007669"/>
    <property type="project" value="InterPro"/>
</dbReference>
<evidence type="ECO:0000256" key="14">
    <source>
        <dbReference type="ARBA" id="ARBA00023136"/>
    </source>
</evidence>
<dbReference type="Pfam" id="PF02518">
    <property type="entry name" value="HATPase_c"/>
    <property type="match status" value="1"/>
</dbReference>
<feature type="domain" description="HAMP" evidence="17">
    <location>
        <begin position="238"/>
        <end position="291"/>
    </location>
</feature>
<dbReference type="GO" id="GO:0005524">
    <property type="term" value="F:ATP binding"/>
    <property type="evidence" value="ECO:0007669"/>
    <property type="project" value="UniProtKB-KW"/>
</dbReference>
<evidence type="ECO:0000256" key="3">
    <source>
        <dbReference type="ARBA" id="ARBA00012438"/>
    </source>
</evidence>
<evidence type="ECO:0000256" key="13">
    <source>
        <dbReference type="ARBA" id="ARBA00023012"/>
    </source>
</evidence>
<dbReference type="SMART" id="SM00388">
    <property type="entry name" value="HisKA"/>
    <property type="match status" value="1"/>
</dbReference>
<reference evidence="18 19" key="1">
    <citation type="submission" date="2016-10" db="EMBL/GenBank/DDBJ databases">
        <authorList>
            <person name="Varghese N."/>
            <person name="Submissions S."/>
        </authorList>
    </citation>
    <scope>NUCLEOTIDE SEQUENCE [LARGE SCALE GENOMIC DNA]</scope>
    <source>
        <strain evidence="18 19">DSM 21822</strain>
    </source>
</reference>
<keyword evidence="9" id="KW-0547">Nucleotide-binding</keyword>
<dbReference type="InterPro" id="IPR003660">
    <property type="entry name" value="HAMP_dom"/>
</dbReference>
<name>A0A1I3ZC21_9HYPH</name>
<sequence length="495" mass="56024">MWTRLSDLMPSFRIDETTGANWKGRMASSDAAPTEHVHHRTATSHFFATWRLGWVRFWRFVSRYMPKRLYARSLIIVIAPMILLQSVIAFMFMERHWQTVTLRLSQAVTRDIAAIIDMIETYPHDAGYSDVIRIAQDRLSLKIDIMPPDPLPPPGPKPFFSILDQILSSEITRQINKPFWLDTVGNSNIVEIRIQLDDKVLRVFARRSQAYASNTHIFLLWMVGTSLVLLMIAVPFLRNQIRPIMKLAEAAESFGKGRPMPRDFKPRGAEEVRRAGIAFIQMRERIERQIEQRTAMLTGVSHDLRTILTRFKLQLALAGPSADSKALNQDVDDMQSMLEGYLAFARGETTEDPGSFDLRAFFEKLAEEAKLRDRGIKTALTGRPEVHVRPNAFSRLLSNIVGNAFRYASRVEVNAVHMRGWLTITVDDDGPGIPLEKREEVFKPFVRLDEARNLDASGTGLGLAIARDIARSHGGDILLEDSPLGGLRAVVKVPA</sequence>
<feature type="transmembrane region" description="Helical" evidence="15">
    <location>
        <begin position="217"/>
        <end position="237"/>
    </location>
</feature>
<evidence type="ECO:0000313" key="18">
    <source>
        <dbReference type="EMBL" id="SFK41597.1"/>
    </source>
</evidence>
<keyword evidence="13" id="KW-0902">Two-component regulatory system</keyword>
<evidence type="ECO:0000259" key="16">
    <source>
        <dbReference type="PROSITE" id="PS50109"/>
    </source>
</evidence>
<keyword evidence="12 15" id="KW-1133">Transmembrane helix</keyword>
<dbReference type="InterPro" id="IPR036890">
    <property type="entry name" value="HATPase_C_sf"/>
</dbReference>
<keyword evidence="14 15" id="KW-0472">Membrane</keyword>
<dbReference type="InterPro" id="IPR036097">
    <property type="entry name" value="HisK_dim/P_sf"/>
</dbReference>
<evidence type="ECO:0000259" key="17">
    <source>
        <dbReference type="PROSITE" id="PS50885"/>
    </source>
</evidence>
<dbReference type="PANTHER" id="PTHR44936">
    <property type="entry name" value="SENSOR PROTEIN CREC"/>
    <property type="match status" value="1"/>
</dbReference>
<dbReference type="CDD" id="cd00082">
    <property type="entry name" value="HisKA"/>
    <property type="match status" value="1"/>
</dbReference>
<evidence type="ECO:0000256" key="4">
    <source>
        <dbReference type="ARBA" id="ARBA00022475"/>
    </source>
</evidence>
<feature type="domain" description="Histidine kinase" evidence="16">
    <location>
        <begin position="299"/>
        <end position="495"/>
    </location>
</feature>